<protein>
    <submittedName>
        <fullName evidence="1">Uncharacterized protein</fullName>
    </submittedName>
</protein>
<proteinExistence type="predicted"/>
<name>A0AAD9LWZ3_9PEZI</name>
<dbReference type="Proteomes" id="UP001232148">
    <property type="component" value="Unassembled WGS sequence"/>
</dbReference>
<gene>
    <name evidence="1" type="ORF">LX32DRAFT_261056</name>
</gene>
<evidence type="ECO:0000313" key="1">
    <source>
        <dbReference type="EMBL" id="KAK2021313.1"/>
    </source>
</evidence>
<dbReference type="EMBL" id="MU843116">
    <property type="protein sequence ID" value="KAK2021313.1"/>
    <property type="molecule type" value="Genomic_DNA"/>
</dbReference>
<reference evidence="1" key="1">
    <citation type="submission" date="2021-06" db="EMBL/GenBank/DDBJ databases">
        <title>Comparative genomics, transcriptomics and evolutionary studies reveal genomic signatures of adaptation to plant cell wall in hemibiotrophic fungi.</title>
        <authorList>
            <consortium name="DOE Joint Genome Institute"/>
            <person name="Baroncelli R."/>
            <person name="Diaz J.F."/>
            <person name="Benocci T."/>
            <person name="Peng M."/>
            <person name="Battaglia E."/>
            <person name="Haridas S."/>
            <person name="Andreopoulos W."/>
            <person name="Labutti K."/>
            <person name="Pangilinan J."/>
            <person name="Floch G.L."/>
            <person name="Makela M.R."/>
            <person name="Henrissat B."/>
            <person name="Grigoriev I.V."/>
            <person name="Crouch J.A."/>
            <person name="De Vries R.P."/>
            <person name="Sukno S.A."/>
            <person name="Thon M.R."/>
        </authorList>
    </citation>
    <scope>NUCLEOTIDE SEQUENCE</scope>
    <source>
        <strain evidence="1">MAFF235873</strain>
    </source>
</reference>
<accession>A0AAD9LWZ3</accession>
<organism evidence="1 2">
    <name type="scientific">Colletotrichum zoysiae</name>
    <dbReference type="NCBI Taxonomy" id="1216348"/>
    <lineage>
        <taxon>Eukaryota</taxon>
        <taxon>Fungi</taxon>
        <taxon>Dikarya</taxon>
        <taxon>Ascomycota</taxon>
        <taxon>Pezizomycotina</taxon>
        <taxon>Sordariomycetes</taxon>
        <taxon>Hypocreomycetidae</taxon>
        <taxon>Glomerellales</taxon>
        <taxon>Glomerellaceae</taxon>
        <taxon>Colletotrichum</taxon>
        <taxon>Colletotrichum graminicola species complex</taxon>
    </lineage>
</organism>
<dbReference type="AlphaFoldDB" id="A0AAD9LWZ3"/>
<sequence>MYVAGAPRRGGKISRPSPSLPFPFLSCEDPPCIGAAAAVAAAAAAGDRGPASSVLSVTGVTLGKSRVGSYPELVKAEGNTPPPESRMISWAGFGEGTVHVNVAGEGRKEDHGGEVGRGDRRVVQNEGRLRRRLAAERTSPGNASFHSSPLPFFSFLSRWRGGAGAESHRRVAQHRRRRRERTFWAPATSRPLDSWEPSVTRYTSHTL</sequence>
<evidence type="ECO:0000313" key="2">
    <source>
        <dbReference type="Proteomes" id="UP001232148"/>
    </source>
</evidence>
<comment type="caution">
    <text evidence="1">The sequence shown here is derived from an EMBL/GenBank/DDBJ whole genome shotgun (WGS) entry which is preliminary data.</text>
</comment>
<keyword evidence="2" id="KW-1185">Reference proteome</keyword>